<reference evidence="1" key="1">
    <citation type="journal article" date="2021" name="Proc. Natl. Acad. Sci. U.S.A.">
        <title>A Catalog of Tens of Thousands of Viruses from Human Metagenomes Reveals Hidden Associations with Chronic Diseases.</title>
        <authorList>
            <person name="Tisza M.J."/>
            <person name="Buck C.B."/>
        </authorList>
    </citation>
    <scope>NUCLEOTIDE SEQUENCE</scope>
    <source>
        <strain evidence="1">CtcyQ27</strain>
    </source>
</reference>
<name>A0A8S5UFI7_9CAUD</name>
<protein>
    <submittedName>
        <fullName evidence="1">Toprim-like</fullName>
    </submittedName>
</protein>
<accession>A0A8S5UFI7</accession>
<proteinExistence type="predicted"/>
<organism evidence="1">
    <name type="scientific">Myoviridae sp. ctcyQ27</name>
    <dbReference type="NCBI Taxonomy" id="2825139"/>
    <lineage>
        <taxon>Viruses</taxon>
        <taxon>Duplodnaviria</taxon>
        <taxon>Heunggongvirae</taxon>
        <taxon>Uroviricota</taxon>
        <taxon>Caudoviricetes</taxon>
    </lineage>
</organism>
<evidence type="ECO:0000313" key="1">
    <source>
        <dbReference type="EMBL" id="DAF93196.1"/>
    </source>
</evidence>
<dbReference type="EMBL" id="BK016080">
    <property type="protein sequence ID" value="DAF93196.1"/>
    <property type="molecule type" value="Genomic_DNA"/>
</dbReference>
<sequence>MNEEQYKWFLKNHIKPWARLVSGGREINCRCFYCRDSDDERHGHFYINVDLSGNKPSLYNCFKCHAKGVVTPNKLLEWGLFDQDLSIDLARYNKKIMNLSQNMKYNDKAKYYLNNYSITDDSLSLLKLNYINNRLGTNLTFQDCIEKKILLNLSDLLATNNVKLTRHQNIVEQLDKNFLGFISYDNAFINMRNLDIGEVYITIAKRYVNYNIFDKYDNTCKFYVIPNQINPLSIEPIKIHIAEGPFDILSILYNMNDGVMGNNIYAAATGSGYESLLRFLLLNLQLINIEVHLYPDADIPDYKITRIKKNLFLDKVNFYIHRNTYPGEKDFGVRKEKIKETIIQV</sequence>